<comment type="caution">
    <text evidence="1">The sequence shown here is derived from an EMBL/GenBank/DDBJ whole genome shotgun (WGS) entry which is preliminary data.</text>
</comment>
<name>A0AAV4NEE1_CAEEX</name>
<dbReference type="AlphaFoldDB" id="A0AAV4NEE1"/>
<reference evidence="1 2" key="1">
    <citation type="submission" date="2021-06" db="EMBL/GenBank/DDBJ databases">
        <title>Caerostris extrusa draft genome.</title>
        <authorList>
            <person name="Kono N."/>
            <person name="Arakawa K."/>
        </authorList>
    </citation>
    <scope>NUCLEOTIDE SEQUENCE [LARGE SCALE GENOMIC DNA]</scope>
</reference>
<dbReference type="EMBL" id="BPLR01020714">
    <property type="protein sequence ID" value="GIX81779.1"/>
    <property type="molecule type" value="Genomic_DNA"/>
</dbReference>
<sequence length="136" mass="15231">MFGRDSNWSVYMKITRFLRKLTECKSYGPAMAAFGDTHTPGESRWKIVSVARHHAGRPVSPSYFVMLKASARPTYINHAREGILTGVTASVADKHTPGESPLENRFGGMAPCSEARFSKLFRDAKRFCLYQAHKSC</sequence>
<proteinExistence type="predicted"/>
<gene>
    <name evidence="1" type="ORF">CEXT_225271</name>
</gene>
<protein>
    <submittedName>
        <fullName evidence="1">Uncharacterized protein</fullName>
    </submittedName>
</protein>
<accession>A0AAV4NEE1</accession>
<organism evidence="1 2">
    <name type="scientific">Caerostris extrusa</name>
    <name type="common">Bark spider</name>
    <name type="synonym">Caerostris bankana</name>
    <dbReference type="NCBI Taxonomy" id="172846"/>
    <lineage>
        <taxon>Eukaryota</taxon>
        <taxon>Metazoa</taxon>
        <taxon>Ecdysozoa</taxon>
        <taxon>Arthropoda</taxon>
        <taxon>Chelicerata</taxon>
        <taxon>Arachnida</taxon>
        <taxon>Araneae</taxon>
        <taxon>Araneomorphae</taxon>
        <taxon>Entelegynae</taxon>
        <taxon>Araneoidea</taxon>
        <taxon>Araneidae</taxon>
        <taxon>Caerostris</taxon>
    </lineage>
</organism>
<dbReference type="Proteomes" id="UP001054945">
    <property type="component" value="Unassembled WGS sequence"/>
</dbReference>
<evidence type="ECO:0000313" key="1">
    <source>
        <dbReference type="EMBL" id="GIX81779.1"/>
    </source>
</evidence>
<evidence type="ECO:0000313" key="2">
    <source>
        <dbReference type="Proteomes" id="UP001054945"/>
    </source>
</evidence>
<keyword evidence="2" id="KW-1185">Reference proteome</keyword>